<evidence type="ECO:0000256" key="2">
    <source>
        <dbReference type="ARBA" id="ARBA00022801"/>
    </source>
</evidence>
<name>A0AAU6S9P7_9MICO</name>
<feature type="domain" description="Sulfatase N-terminal" evidence="3">
    <location>
        <begin position="5"/>
        <end position="295"/>
    </location>
</feature>
<comment type="similarity">
    <text evidence="1">Belongs to the sulfatase family.</text>
</comment>
<dbReference type="RefSeq" id="WP_349428105.1">
    <property type="nucleotide sequence ID" value="NZ_CP151632.1"/>
</dbReference>
<evidence type="ECO:0000259" key="3">
    <source>
        <dbReference type="Pfam" id="PF00884"/>
    </source>
</evidence>
<dbReference type="PANTHER" id="PTHR42693">
    <property type="entry name" value="ARYLSULFATASE FAMILY MEMBER"/>
    <property type="match status" value="1"/>
</dbReference>
<dbReference type="InterPro" id="IPR017850">
    <property type="entry name" value="Alkaline_phosphatase_core_sf"/>
</dbReference>
<dbReference type="SUPFAM" id="SSF53649">
    <property type="entry name" value="Alkaline phosphatase-like"/>
    <property type="match status" value="1"/>
</dbReference>
<accession>A0AAU6S9P7</accession>
<evidence type="ECO:0000313" key="4">
    <source>
        <dbReference type="EMBL" id="WZO33562.1"/>
    </source>
</evidence>
<dbReference type="Gene3D" id="3.40.720.10">
    <property type="entry name" value="Alkaline Phosphatase, subunit A"/>
    <property type="match status" value="1"/>
</dbReference>
<keyword evidence="2" id="KW-0378">Hydrolase</keyword>
<proteinExistence type="inferred from homology"/>
<dbReference type="Pfam" id="PF00884">
    <property type="entry name" value="Sulfatase"/>
    <property type="match status" value="1"/>
</dbReference>
<dbReference type="CDD" id="cd16027">
    <property type="entry name" value="SGSH"/>
    <property type="match status" value="1"/>
</dbReference>
<dbReference type="InterPro" id="IPR050738">
    <property type="entry name" value="Sulfatase"/>
</dbReference>
<dbReference type="EMBL" id="CP151632">
    <property type="protein sequence ID" value="WZO33562.1"/>
    <property type="molecule type" value="Genomic_DNA"/>
</dbReference>
<dbReference type="AlphaFoldDB" id="A0AAU6S9P7"/>
<reference evidence="4" key="1">
    <citation type="submission" date="2024-04" db="EMBL/GenBank/DDBJ databases">
        <authorList>
            <person name="Roder T."/>
            <person name="Oberhansli S."/>
            <person name="Kreuzer M."/>
        </authorList>
    </citation>
    <scope>NUCLEOTIDE SEQUENCE</scope>
    <source>
        <strain evidence="4">LWS13-1.2</strain>
    </source>
</reference>
<evidence type="ECO:0000256" key="1">
    <source>
        <dbReference type="ARBA" id="ARBA00008779"/>
    </source>
</evidence>
<organism evidence="4">
    <name type="scientific">Microbacterium sp. LWS13-1.2</name>
    <dbReference type="NCBI Taxonomy" id="3135264"/>
    <lineage>
        <taxon>Bacteria</taxon>
        <taxon>Bacillati</taxon>
        <taxon>Actinomycetota</taxon>
        <taxon>Actinomycetes</taxon>
        <taxon>Micrococcales</taxon>
        <taxon>Microbacteriaceae</taxon>
        <taxon>Microbacterium</taxon>
    </lineage>
</organism>
<sequence length="451" mass="49518">MEKWNILLITADDMEGTTPGAFGGHRDATPRLDRLAAEGMVFTRAHVAVAVCQPSRSAIMTGLWPHRNGAEGFEPIQDHIPVLTELLGGAGYRTAIFGKVNHLQPVPRFGWDRVVEMKQLGLGRDPRRYAEAFASFLDESADAPWFAMVNAHDPHRPFHGAADVEAMFGEAADVIPQPSRVFRADDAGPVPGYLPDLPDVRIEYAQYLSSARRCDDVVRAVLDELDAAGHADRTLVIFLSDNGMAFPFSKANCYLQSTLTPLIVRWPGVVTPASEWVGLTSMLDLFPTMCEVAGVEPGSVDGSSLVPILTGTEDTPEAATIVTVFHETAAKRRYEMRCIHARGFGYIWNGWADGSEEYVAENMLGLTWKAMQDRADSDDAVRQRVEFYRTRAVHELYDLAKDPSCLENLADDPAHKGSLRACQSALLAWMATTEDPLLGRFEATVSLPSGV</sequence>
<protein>
    <submittedName>
        <fullName evidence="4">Sulfatase</fullName>
    </submittedName>
</protein>
<dbReference type="PANTHER" id="PTHR42693:SF53">
    <property type="entry name" value="ENDO-4-O-SULFATASE"/>
    <property type="match status" value="1"/>
</dbReference>
<dbReference type="InterPro" id="IPR000917">
    <property type="entry name" value="Sulfatase_N"/>
</dbReference>
<dbReference type="GO" id="GO:0004065">
    <property type="term" value="F:arylsulfatase activity"/>
    <property type="evidence" value="ECO:0007669"/>
    <property type="project" value="TreeGrafter"/>
</dbReference>
<gene>
    <name evidence="4" type="ORF">MRBLWS13_001191</name>
</gene>